<comment type="caution">
    <text evidence="2">The sequence shown here is derived from an EMBL/GenBank/DDBJ whole genome shotgun (WGS) entry which is preliminary data.</text>
</comment>
<gene>
    <name evidence="2" type="ORF">QYE76_058392</name>
</gene>
<name>A0AAD8T722_LOLMU</name>
<evidence type="ECO:0000313" key="3">
    <source>
        <dbReference type="Proteomes" id="UP001231189"/>
    </source>
</evidence>
<dbReference type="EMBL" id="JAUUTY010000003">
    <property type="protein sequence ID" value="KAK1670233.1"/>
    <property type="molecule type" value="Genomic_DNA"/>
</dbReference>
<feature type="region of interest" description="Disordered" evidence="1">
    <location>
        <begin position="1"/>
        <end position="36"/>
    </location>
</feature>
<evidence type="ECO:0000313" key="2">
    <source>
        <dbReference type="EMBL" id="KAK1670233.1"/>
    </source>
</evidence>
<protein>
    <submittedName>
        <fullName evidence="2">Uncharacterized protein</fullName>
    </submittedName>
</protein>
<sequence length="144" mass="15793">MHDHRMSANHLHQRAKKNGQACGFRDTNSSASSATSNSIVTAAGGSEANLVSSSEYRCTPQQAFTLKLLVTSHTPVGGHLAAGQAHGEVWEGLVKILKKYDNRTGVLIPLPFIQNVLLRPFFNTDLLYQLVEECEAMLDQLLPY</sequence>
<feature type="compositionally biased region" description="Low complexity" evidence="1">
    <location>
        <begin position="27"/>
        <end position="36"/>
    </location>
</feature>
<dbReference type="GO" id="GO:0016036">
    <property type="term" value="P:cellular response to phosphate starvation"/>
    <property type="evidence" value="ECO:0007669"/>
    <property type="project" value="InterPro"/>
</dbReference>
<dbReference type="AlphaFoldDB" id="A0AAD8T722"/>
<organism evidence="2 3">
    <name type="scientific">Lolium multiflorum</name>
    <name type="common">Italian ryegrass</name>
    <name type="synonym">Lolium perenne subsp. multiflorum</name>
    <dbReference type="NCBI Taxonomy" id="4521"/>
    <lineage>
        <taxon>Eukaryota</taxon>
        <taxon>Viridiplantae</taxon>
        <taxon>Streptophyta</taxon>
        <taxon>Embryophyta</taxon>
        <taxon>Tracheophyta</taxon>
        <taxon>Spermatophyta</taxon>
        <taxon>Magnoliopsida</taxon>
        <taxon>Liliopsida</taxon>
        <taxon>Poales</taxon>
        <taxon>Poaceae</taxon>
        <taxon>BOP clade</taxon>
        <taxon>Pooideae</taxon>
        <taxon>Poodae</taxon>
        <taxon>Poeae</taxon>
        <taxon>Poeae Chloroplast Group 2 (Poeae type)</taxon>
        <taxon>Loliodinae</taxon>
        <taxon>Loliinae</taxon>
        <taxon>Lolium</taxon>
    </lineage>
</organism>
<dbReference type="Proteomes" id="UP001231189">
    <property type="component" value="Unassembled WGS sequence"/>
</dbReference>
<dbReference type="PANTHER" id="PTHR45978:SF5">
    <property type="entry name" value="SPX DOMAIN-CONTAINING PROTEIN 2"/>
    <property type="match status" value="1"/>
</dbReference>
<dbReference type="InterPro" id="IPR031142">
    <property type="entry name" value="SPX_prot"/>
</dbReference>
<accession>A0AAD8T722</accession>
<proteinExistence type="predicted"/>
<reference evidence="2" key="1">
    <citation type="submission" date="2023-07" db="EMBL/GenBank/DDBJ databases">
        <title>A chromosome-level genome assembly of Lolium multiflorum.</title>
        <authorList>
            <person name="Chen Y."/>
            <person name="Copetti D."/>
            <person name="Kolliker R."/>
            <person name="Studer B."/>
        </authorList>
    </citation>
    <scope>NUCLEOTIDE SEQUENCE</scope>
    <source>
        <strain evidence="2">02402/16</strain>
        <tissue evidence="2">Leaf</tissue>
    </source>
</reference>
<keyword evidence="3" id="KW-1185">Reference proteome</keyword>
<dbReference type="PANTHER" id="PTHR45978">
    <property type="entry name" value="SPX DOMAIN-CONTAINING PROTEIN 3"/>
    <property type="match status" value="1"/>
</dbReference>
<evidence type="ECO:0000256" key="1">
    <source>
        <dbReference type="SAM" id="MobiDB-lite"/>
    </source>
</evidence>